<proteinExistence type="predicted"/>
<keyword evidence="2" id="KW-0812">Transmembrane</keyword>
<gene>
    <name evidence="3" type="ORF">E8A74_30650</name>
</gene>
<dbReference type="GO" id="GO:0006508">
    <property type="term" value="P:proteolysis"/>
    <property type="evidence" value="ECO:0007669"/>
    <property type="project" value="UniProtKB-KW"/>
</dbReference>
<evidence type="ECO:0000256" key="1">
    <source>
        <dbReference type="SAM" id="MobiDB-lite"/>
    </source>
</evidence>
<dbReference type="OrthoDB" id="9785431at2"/>
<feature type="transmembrane region" description="Helical" evidence="2">
    <location>
        <begin position="212"/>
        <end position="232"/>
    </location>
</feature>
<evidence type="ECO:0000313" key="4">
    <source>
        <dbReference type="Proteomes" id="UP000309215"/>
    </source>
</evidence>
<dbReference type="AlphaFoldDB" id="A0A4U1J3G1"/>
<dbReference type="EMBL" id="SSMQ01000038">
    <property type="protein sequence ID" value="TKD01706.1"/>
    <property type="molecule type" value="Genomic_DNA"/>
</dbReference>
<feature type="compositionally biased region" description="Pro residues" evidence="1">
    <location>
        <begin position="19"/>
        <end position="46"/>
    </location>
</feature>
<feature type="transmembrane region" description="Helical" evidence="2">
    <location>
        <begin position="135"/>
        <end position="168"/>
    </location>
</feature>
<keyword evidence="2" id="KW-0472">Membrane</keyword>
<evidence type="ECO:0000256" key="2">
    <source>
        <dbReference type="SAM" id="Phobius"/>
    </source>
</evidence>
<keyword evidence="3" id="KW-0378">Hydrolase</keyword>
<dbReference type="GO" id="GO:0008237">
    <property type="term" value="F:metallopeptidase activity"/>
    <property type="evidence" value="ECO:0007669"/>
    <property type="project" value="UniProtKB-KW"/>
</dbReference>
<keyword evidence="2" id="KW-1133">Transmembrane helix</keyword>
<evidence type="ECO:0000313" key="3">
    <source>
        <dbReference type="EMBL" id="TKD01706.1"/>
    </source>
</evidence>
<protein>
    <submittedName>
        <fullName evidence="3">PrsW family intramembrane metalloprotease</fullName>
    </submittedName>
</protein>
<dbReference type="Proteomes" id="UP000309215">
    <property type="component" value="Unassembled WGS sequence"/>
</dbReference>
<feature type="transmembrane region" description="Helical" evidence="2">
    <location>
        <begin position="308"/>
        <end position="330"/>
    </location>
</feature>
<keyword evidence="4" id="KW-1185">Reference proteome</keyword>
<keyword evidence="3" id="KW-0645">Protease</keyword>
<reference evidence="3 4" key="1">
    <citation type="submission" date="2019-04" db="EMBL/GenBank/DDBJ databases">
        <authorList>
            <person name="Li Y."/>
            <person name="Wang J."/>
        </authorList>
    </citation>
    <scope>NUCLEOTIDE SEQUENCE [LARGE SCALE GENOMIC DNA]</scope>
    <source>
        <strain evidence="3 4">DSM 14668</strain>
    </source>
</reference>
<name>A0A4U1J3G1_9BACT</name>
<dbReference type="InterPro" id="IPR026898">
    <property type="entry name" value="PrsW"/>
</dbReference>
<dbReference type="PANTHER" id="PTHR36844">
    <property type="entry name" value="PROTEASE PRSW"/>
    <property type="match status" value="1"/>
</dbReference>
<feature type="transmembrane region" description="Helical" evidence="2">
    <location>
        <begin position="71"/>
        <end position="91"/>
    </location>
</feature>
<organism evidence="3 4">
    <name type="scientific">Polyangium fumosum</name>
    <dbReference type="NCBI Taxonomy" id="889272"/>
    <lineage>
        <taxon>Bacteria</taxon>
        <taxon>Pseudomonadati</taxon>
        <taxon>Myxococcota</taxon>
        <taxon>Polyangia</taxon>
        <taxon>Polyangiales</taxon>
        <taxon>Polyangiaceae</taxon>
        <taxon>Polyangium</taxon>
    </lineage>
</organism>
<feature type="transmembrane region" description="Helical" evidence="2">
    <location>
        <begin position="276"/>
        <end position="296"/>
    </location>
</feature>
<accession>A0A4U1J3G1</accession>
<feature type="transmembrane region" description="Helical" evidence="2">
    <location>
        <begin position="103"/>
        <end position="123"/>
    </location>
</feature>
<feature type="region of interest" description="Disordered" evidence="1">
    <location>
        <begin position="1"/>
        <end position="61"/>
    </location>
</feature>
<sequence length="428" mass="47015">MIERPAPCVGRSAMNNPYGSPPGPYGHAPYPPQQQPRYPGPAPYTPPGHGGSAPRAPVELDPDKRRRGVGLALWIVGMLAGVVLNILFTMAEIFLSKAPGRMLSAVLTGSLFAFLPLGFYLFVPMVLDRYDPEPWWCLAMAFLWGAVVATGFAGMINTGVHIVFAGLFGPGVGNFVSSVMSAPLSEEFFKGLVILGFFYFLRREFDGVVDGIIYATFCALGFAAVENVSYYARADMADQLGTTFFLRGVLAPWGHPLYTSMTGIGFGIARESSKTWVRWLAPIGGFFVGVFLHALWNFVPTVIPDAFVIMLLFWLLFVAMFFCIIIALVVRKGRTIRQFLRDEVLIGNLTNEELELVCSPVGRIQCTFSWRGAEGRAFIRAASRLALSKWHTARAMKGQKRTISADFIAPLRGELATLRAALRAKAPR</sequence>
<comment type="caution">
    <text evidence="3">The sequence shown here is derived from an EMBL/GenBank/DDBJ whole genome shotgun (WGS) entry which is preliminary data.</text>
</comment>
<feature type="transmembrane region" description="Helical" evidence="2">
    <location>
        <begin position="244"/>
        <end position="269"/>
    </location>
</feature>
<dbReference type="Pfam" id="PF13367">
    <property type="entry name" value="PrsW-protease"/>
    <property type="match status" value="1"/>
</dbReference>
<keyword evidence="3" id="KW-0482">Metalloprotease</keyword>
<dbReference type="PANTHER" id="PTHR36844:SF1">
    <property type="entry name" value="PROTEASE PRSW"/>
    <property type="match status" value="1"/>
</dbReference>
<feature type="transmembrane region" description="Helical" evidence="2">
    <location>
        <begin position="188"/>
        <end position="205"/>
    </location>
</feature>